<dbReference type="EMBL" id="JACJFM010000229">
    <property type="protein sequence ID" value="MBB1489807.1"/>
    <property type="molecule type" value="Genomic_DNA"/>
</dbReference>
<reference evidence="1 2" key="1">
    <citation type="submission" date="2020-08" db="EMBL/GenBank/DDBJ databases">
        <title>Oceanospirillum sp. nov. isolated from marine sediment.</title>
        <authorList>
            <person name="Ji X."/>
        </authorList>
    </citation>
    <scope>NUCLEOTIDE SEQUENCE [LARGE SCALE GENOMIC DNA]</scope>
    <source>
        <strain evidence="1 2">D5</strain>
    </source>
</reference>
<dbReference type="SUPFAM" id="SSF49785">
    <property type="entry name" value="Galactose-binding domain-like"/>
    <property type="match status" value="1"/>
</dbReference>
<evidence type="ECO:0000313" key="1">
    <source>
        <dbReference type="EMBL" id="MBB1489807.1"/>
    </source>
</evidence>
<evidence type="ECO:0000313" key="2">
    <source>
        <dbReference type="Proteomes" id="UP000565262"/>
    </source>
</evidence>
<dbReference type="PANTHER" id="PTHR42732:SF1">
    <property type="entry name" value="BETA-MANNOSIDASE"/>
    <property type="match status" value="1"/>
</dbReference>
<proteinExistence type="predicted"/>
<dbReference type="PANTHER" id="PTHR42732">
    <property type="entry name" value="BETA-GALACTOSIDASE"/>
    <property type="match status" value="1"/>
</dbReference>
<keyword evidence="1" id="KW-0378">Hydrolase</keyword>
<dbReference type="AlphaFoldDB" id="A0A839IZM3"/>
<sequence length="119" mass="13839">GFIPFGFDLTPHLKYDSENILAVKVNNDRGDHFRDNFPLVWNHEHWHPTHGGIYRNVFLHVMDPLHITLPLYDNLETLGTYVYAGNISETNADVFVNAEVQNEYDEAKKVSFEAKIFNY</sequence>
<feature type="non-terminal residue" evidence="1">
    <location>
        <position position="1"/>
    </location>
</feature>
<dbReference type="Gene3D" id="2.60.40.10">
    <property type="entry name" value="Immunoglobulins"/>
    <property type="match status" value="1"/>
</dbReference>
<dbReference type="InterPro" id="IPR051913">
    <property type="entry name" value="GH2_Domain-Containing"/>
</dbReference>
<dbReference type="InterPro" id="IPR008979">
    <property type="entry name" value="Galactose-bd-like_sf"/>
</dbReference>
<dbReference type="GO" id="GO:0016787">
    <property type="term" value="F:hydrolase activity"/>
    <property type="evidence" value="ECO:0007669"/>
    <property type="project" value="UniProtKB-KW"/>
</dbReference>
<name>A0A839IZM3_9GAMM</name>
<comment type="caution">
    <text evidence="1">The sequence shown here is derived from an EMBL/GenBank/DDBJ whole genome shotgun (WGS) entry which is preliminary data.</text>
</comment>
<gene>
    <name evidence="1" type="ORF">H4O21_24690</name>
</gene>
<dbReference type="Proteomes" id="UP000565262">
    <property type="component" value="Unassembled WGS sequence"/>
</dbReference>
<feature type="non-terminal residue" evidence="1">
    <location>
        <position position="119"/>
    </location>
</feature>
<dbReference type="Gene3D" id="2.60.120.260">
    <property type="entry name" value="Galactose-binding domain-like"/>
    <property type="match status" value="1"/>
</dbReference>
<keyword evidence="2" id="KW-1185">Reference proteome</keyword>
<organism evidence="1 2">
    <name type="scientific">Oceanospirillum sediminis</name>
    <dbReference type="NCBI Taxonomy" id="2760088"/>
    <lineage>
        <taxon>Bacteria</taxon>
        <taxon>Pseudomonadati</taxon>
        <taxon>Pseudomonadota</taxon>
        <taxon>Gammaproteobacteria</taxon>
        <taxon>Oceanospirillales</taxon>
        <taxon>Oceanospirillaceae</taxon>
        <taxon>Oceanospirillum</taxon>
    </lineage>
</organism>
<protein>
    <submittedName>
        <fullName evidence="1">Glycoside hydrolase family 2 protein</fullName>
    </submittedName>
</protein>
<accession>A0A839IZM3</accession>
<dbReference type="InterPro" id="IPR013783">
    <property type="entry name" value="Ig-like_fold"/>
</dbReference>